<keyword evidence="7 8" id="KW-0472">Membrane</keyword>
<evidence type="ECO:0000256" key="1">
    <source>
        <dbReference type="ARBA" id="ARBA00004651"/>
    </source>
</evidence>
<feature type="transmembrane region" description="Helical" evidence="8">
    <location>
        <begin position="54"/>
        <end position="72"/>
    </location>
</feature>
<feature type="transmembrane region" description="Helical" evidence="8">
    <location>
        <begin position="234"/>
        <end position="251"/>
    </location>
</feature>
<comment type="subcellular location">
    <subcellularLocation>
        <location evidence="1 8">Cell membrane</location>
        <topology evidence="1 8">Multi-pass membrane protein</topology>
    </subcellularLocation>
</comment>
<sequence length="252" mass="28329">MIDFAPYIQSNWSWIILFVAALFVGMSKTGVQGLTILTVPLLAMTFGAKPSTGLMLPVLCFADLIGVSYYRRQAEWKYILKLLPMAIAGFFLALWVDHLIPAQEFKHLMGACLALVLVVMLWSQWKGKENILADHWWYSPLFGLLGGFTTMIGNAAGPVMAIYLLSIRMPKLAFVGTNAWFFLCVNYLKIPLQVFAWHNINYTTLAIDACAIPFVLMGAFLGIRLVKFLPEREFRIFTTSVTIISVLVMLFA</sequence>
<feature type="transmembrane region" description="Helical" evidence="8">
    <location>
        <begin position="202"/>
        <end position="222"/>
    </location>
</feature>
<reference evidence="9 10" key="1">
    <citation type="submission" date="2016-11" db="EMBL/GenBank/DDBJ databases">
        <authorList>
            <person name="Jaros S."/>
            <person name="Januszkiewicz K."/>
            <person name="Wedrychowicz H."/>
        </authorList>
    </citation>
    <scope>NUCLEOTIDE SEQUENCE [LARGE SCALE GENOMIC DNA]</scope>
    <source>
        <strain evidence="9 10">KHT3</strain>
    </source>
</reference>
<evidence type="ECO:0000313" key="9">
    <source>
        <dbReference type="EMBL" id="SHK40900.1"/>
    </source>
</evidence>
<evidence type="ECO:0000256" key="7">
    <source>
        <dbReference type="ARBA" id="ARBA00023136"/>
    </source>
</evidence>
<dbReference type="PANTHER" id="PTHR30269:SF23">
    <property type="entry name" value="MEMBRANE TRANSPORTER PROTEIN YDHB-RELATED"/>
    <property type="match status" value="1"/>
</dbReference>
<dbReference type="AlphaFoldDB" id="A0A1M6S878"/>
<name>A0A1M6S878_XYLRU</name>
<evidence type="ECO:0000256" key="8">
    <source>
        <dbReference type="RuleBase" id="RU363041"/>
    </source>
</evidence>
<evidence type="ECO:0000256" key="2">
    <source>
        <dbReference type="ARBA" id="ARBA00009142"/>
    </source>
</evidence>
<keyword evidence="4 8" id="KW-1003">Cell membrane</keyword>
<evidence type="ECO:0000256" key="4">
    <source>
        <dbReference type="ARBA" id="ARBA00022475"/>
    </source>
</evidence>
<keyword evidence="5 8" id="KW-0812">Transmembrane</keyword>
<proteinExistence type="inferred from homology"/>
<accession>A0A1M6S878</accession>
<dbReference type="InterPro" id="IPR002781">
    <property type="entry name" value="TM_pro_TauE-like"/>
</dbReference>
<evidence type="ECO:0000256" key="5">
    <source>
        <dbReference type="ARBA" id="ARBA00022692"/>
    </source>
</evidence>
<evidence type="ECO:0000256" key="3">
    <source>
        <dbReference type="ARBA" id="ARBA00022448"/>
    </source>
</evidence>
<dbReference type="RefSeq" id="WP_073204747.1">
    <property type="nucleotide sequence ID" value="NZ_FRBD01000003.1"/>
</dbReference>
<dbReference type="Proteomes" id="UP000184130">
    <property type="component" value="Unassembled WGS sequence"/>
</dbReference>
<feature type="transmembrane region" description="Helical" evidence="8">
    <location>
        <begin position="12"/>
        <end position="42"/>
    </location>
</feature>
<feature type="transmembrane region" description="Helical" evidence="8">
    <location>
        <begin position="172"/>
        <end position="190"/>
    </location>
</feature>
<feature type="transmembrane region" description="Helical" evidence="8">
    <location>
        <begin position="78"/>
        <end position="96"/>
    </location>
</feature>
<evidence type="ECO:0000313" key="10">
    <source>
        <dbReference type="Proteomes" id="UP000184130"/>
    </source>
</evidence>
<protein>
    <recommendedName>
        <fullName evidence="8">Probable membrane transporter protein</fullName>
    </recommendedName>
</protein>
<dbReference type="InterPro" id="IPR052017">
    <property type="entry name" value="TSUP"/>
</dbReference>
<keyword evidence="6 8" id="KW-1133">Transmembrane helix</keyword>
<feature type="transmembrane region" description="Helical" evidence="8">
    <location>
        <begin position="137"/>
        <end position="165"/>
    </location>
</feature>
<gene>
    <name evidence="9" type="ORF">SAMN05216463_10335</name>
</gene>
<comment type="similarity">
    <text evidence="2 8">Belongs to the 4-toluene sulfonate uptake permease (TSUP) (TC 2.A.102) family.</text>
</comment>
<dbReference type="PANTHER" id="PTHR30269">
    <property type="entry name" value="TRANSMEMBRANE PROTEIN YFCA"/>
    <property type="match status" value="1"/>
</dbReference>
<keyword evidence="3" id="KW-0813">Transport</keyword>
<dbReference type="Pfam" id="PF01925">
    <property type="entry name" value="TauE"/>
    <property type="match status" value="1"/>
</dbReference>
<dbReference type="EMBL" id="FRBD01000003">
    <property type="protein sequence ID" value="SHK40900.1"/>
    <property type="molecule type" value="Genomic_DNA"/>
</dbReference>
<evidence type="ECO:0000256" key="6">
    <source>
        <dbReference type="ARBA" id="ARBA00022989"/>
    </source>
</evidence>
<dbReference type="GO" id="GO:0005886">
    <property type="term" value="C:plasma membrane"/>
    <property type="evidence" value="ECO:0007669"/>
    <property type="project" value="UniProtKB-SubCell"/>
</dbReference>
<organism evidence="9 10">
    <name type="scientific">Xylanibacter ruminicola</name>
    <name type="common">Prevotella ruminicola</name>
    <dbReference type="NCBI Taxonomy" id="839"/>
    <lineage>
        <taxon>Bacteria</taxon>
        <taxon>Pseudomonadati</taxon>
        <taxon>Bacteroidota</taxon>
        <taxon>Bacteroidia</taxon>
        <taxon>Bacteroidales</taxon>
        <taxon>Prevotellaceae</taxon>
        <taxon>Xylanibacter</taxon>
    </lineage>
</organism>